<comment type="similarity">
    <text evidence="1">Belongs to the short-chain dehydrogenases/reductases (SDR) family.</text>
</comment>
<proteinExistence type="inferred from homology"/>
<protein>
    <submittedName>
        <fullName evidence="3">SDR family oxidoreductase</fullName>
    </submittedName>
</protein>
<dbReference type="InterPro" id="IPR002347">
    <property type="entry name" value="SDR_fam"/>
</dbReference>
<dbReference type="AlphaFoldDB" id="A0AA49JEI9"/>
<reference evidence="3" key="2">
    <citation type="journal article" date="2024" name="Antonie Van Leeuwenhoek">
        <title>Roseihalotalea indica gen. nov., sp. nov., a halophilic Bacteroidetes from mesopelagic Southwest Indian Ocean with higher carbohydrate metabolic potential.</title>
        <authorList>
            <person name="Chen B."/>
            <person name="Zhang M."/>
            <person name="Lin D."/>
            <person name="Ye J."/>
            <person name="Tang K."/>
        </authorList>
    </citation>
    <scope>NUCLEOTIDE SEQUENCE</scope>
    <source>
        <strain evidence="3">TK19036</strain>
    </source>
</reference>
<dbReference type="FunFam" id="3.40.50.720:FF:000173">
    <property type="entry name" value="3-oxoacyl-[acyl-carrier protein] reductase"/>
    <property type="match status" value="1"/>
</dbReference>
<organism evidence="3">
    <name type="scientific">Roseihalotalea indica</name>
    <dbReference type="NCBI Taxonomy" id="2867963"/>
    <lineage>
        <taxon>Bacteria</taxon>
        <taxon>Pseudomonadati</taxon>
        <taxon>Bacteroidota</taxon>
        <taxon>Cytophagia</taxon>
        <taxon>Cytophagales</taxon>
        <taxon>Catalimonadaceae</taxon>
        <taxon>Roseihalotalea</taxon>
    </lineage>
</organism>
<sequence length="266" mass="29235">MKRLHNQTAIVTGASSGIGQGIAIALAKEGAHVCINYHSSEEGAQETLQHIREAGGEAFIHKADVSDPDDVKEMFRETIEKYKTVDILINNAGIQKDAPFLEMSHEDWQKVINVNLSGQFYCAQEAAKEFMRRGVVEGRSKAAGKIICISSVHDIIPWAGHVNYATAKGGILMFMKTLAQELAEHKIRVNAISPGAIKTNINKEAWETEEAREQLMKLIPYQRIGDAEDVGKTAVWLASDESDYVQGQTIYIDGGMTLYPGFKGNG</sequence>
<accession>A0AA49JEI9</accession>
<gene>
    <name evidence="3" type="ORF">K4G66_01320</name>
</gene>
<name>A0AA49JEI9_9BACT</name>
<dbReference type="PRINTS" id="PR00080">
    <property type="entry name" value="SDRFAMILY"/>
</dbReference>
<keyword evidence="2" id="KW-0560">Oxidoreductase</keyword>
<dbReference type="PRINTS" id="PR00081">
    <property type="entry name" value="GDHRDH"/>
</dbReference>
<dbReference type="Pfam" id="PF13561">
    <property type="entry name" value="adh_short_C2"/>
    <property type="match status" value="1"/>
</dbReference>
<dbReference type="InterPro" id="IPR050259">
    <property type="entry name" value="SDR"/>
</dbReference>
<dbReference type="Gene3D" id="3.40.50.720">
    <property type="entry name" value="NAD(P)-binding Rossmann-like Domain"/>
    <property type="match status" value="1"/>
</dbReference>
<dbReference type="InterPro" id="IPR020904">
    <property type="entry name" value="Sc_DH/Rdtase_CS"/>
</dbReference>
<evidence type="ECO:0000256" key="2">
    <source>
        <dbReference type="ARBA" id="ARBA00023002"/>
    </source>
</evidence>
<dbReference type="GO" id="GO:0032787">
    <property type="term" value="P:monocarboxylic acid metabolic process"/>
    <property type="evidence" value="ECO:0007669"/>
    <property type="project" value="UniProtKB-ARBA"/>
</dbReference>
<dbReference type="GO" id="GO:0016491">
    <property type="term" value="F:oxidoreductase activity"/>
    <property type="evidence" value="ECO:0007669"/>
    <property type="project" value="UniProtKB-KW"/>
</dbReference>
<dbReference type="PANTHER" id="PTHR42879:SF2">
    <property type="entry name" value="3-OXOACYL-[ACYL-CARRIER-PROTEIN] REDUCTASE FABG"/>
    <property type="match status" value="1"/>
</dbReference>
<dbReference type="PROSITE" id="PS00061">
    <property type="entry name" value="ADH_SHORT"/>
    <property type="match status" value="1"/>
</dbReference>
<evidence type="ECO:0000256" key="1">
    <source>
        <dbReference type="ARBA" id="ARBA00006484"/>
    </source>
</evidence>
<dbReference type="NCBIfam" id="NF009466">
    <property type="entry name" value="PRK12826.1-2"/>
    <property type="match status" value="1"/>
</dbReference>
<dbReference type="NCBIfam" id="NF005559">
    <property type="entry name" value="PRK07231.1"/>
    <property type="match status" value="1"/>
</dbReference>
<reference evidence="3" key="1">
    <citation type="journal article" date="2023" name="Comput. Struct. Biotechnol. J.">
        <title>Discovery of a novel marine Bacteroidetes with a rich repertoire of carbohydrate-active enzymes.</title>
        <authorList>
            <person name="Chen B."/>
            <person name="Liu G."/>
            <person name="Chen Q."/>
            <person name="Wang H."/>
            <person name="Liu L."/>
            <person name="Tang K."/>
        </authorList>
    </citation>
    <scope>NUCLEOTIDE SEQUENCE</scope>
    <source>
        <strain evidence="3">TK19036</strain>
    </source>
</reference>
<dbReference type="CDD" id="cd05358">
    <property type="entry name" value="GlcDH_SDR_c"/>
    <property type="match status" value="1"/>
</dbReference>
<dbReference type="PANTHER" id="PTHR42879">
    <property type="entry name" value="3-OXOACYL-(ACYL-CARRIER-PROTEIN) REDUCTASE"/>
    <property type="match status" value="1"/>
</dbReference>
<dbReference type="SUPFAM" id="SSF51735">
    <property type="entry name" value="NAD(P)-binding Rossmann-fold domains"/>
    <property type="match status" value="1"/>
</dbReference>
<evidence type="ECO:0000313" key="3">
    <source>
        <dbReference type="EMBL" id="WKN37346.1"/>
    </source>
</evidence>
<dbReference type="EMBL" id="CP120682">
    <property type="protein sequence ID" value="WKN37346.1"/>
    <property type="molecule type" value="Genomic_DNA"/>
</dbReference>
<dbReference type="InterPro" id="IPR036291">
    <property type="entry name" value="NAD(P)-bd_dom_sf"/>
</dbReference>